<keyword evidence="3" id="KW-1185">Reference proteome</keyword>
<accession>A0A9P6JLF8</accession>
<comment type="caution">
    <text evidence="2">The sequence shown here is derived from an EMBL/GenBank/DDBJ whole genome shotgun (WGS) entry which is preliminary data.</text>
</comment>
<dbReference type="Proteomes" id="UP000807306">
    <property type="component" value="Unassembled WGS sequence"/>
</dbReference>
<sequence>MGVKSPSRHSDSLPCQIPGSRKSPTPRVPCPYKSPQSWVFYTFTLIFKEWMFFLAWAVTKGLAHITSVEVIADFLDIPWRPLSDGWVSHAMLWLRQRDLDIIKFHMEEDLEALADDISSPTYGIVSPGLYDTVASLQATKATVSSSDNHKLACIFRCFQDVTTNPDQSLPPTIRHFYHLGIQYVLTETLITDDQLVTPRPLDVSPESTKQFMADNARLWFLVDDSLGVQVVTPHHLELLVRVLRWPVEHINTEFKSFKSGGFYRGPFPVWPLLLRASASSQIPENLRATLRIQLGRVLIEFFEEAARYCPPKDIIGHTLLTTSYLQGQLRTGYFLSSDVVGFENLKKIFLPKILESFSQMKSGGLEFLLVAVAIFMNEQYFSKDSFTRQERDTIFRVLHAHNKCCDQTYIRTLLESISQYDDREWPADFIDRHLNDSDHPRQITQPESAPDFEEKISADHVFVDFSESVDPDCQDIMVQRRSVGLIEENGQQCLMGPSNTRHAWRVHPVSLRHEENSKGHLWDVSL</sequence>
<feature type="region of interest" description="Disordered" evidence="1">
    <location>
        <begin position="1"/>
        <end position="28"/>
    </location>
</feature>
<name>A0A9P6JLF8_9AGAR</name>
<evidence type="ECO:0000313" key="2">
    <source>
        <dbReference type="EMBL" id="KAF9524644.1"/>
    </source>
</evidence>
<reference evidence="2" key="1">
    <citation type="submission" date="2020-11" db="EMBL/GenBank/DDBJ databases">
        <authorList>
            <consortium name="DOE Joint Genome Institute"/>
            <person name="Ahrendt S."/>
            <person name="Riley R."/>
            <person name="Andreopoulos W."/>
            <person name="Labutti K."/>
            <person name="Pangilinan J."/>
            <person name="Ruiz-Duenas F.J."/>
            <person name="Barrasa J.M."/>
            <person name="Sanchez-Garcia M."/>
            <person name="Camarero S."/>
            <person name="Miyauchi S."/>
            <person name="Serrano A."/>
            <person name="Linde D."/>
            <person name="Babiker R."/>
            <person name="Drula E."/>
            <person name="Ayuso-Fernandez I."/>
            <person name="Pacheco R."/>
            <person name="Padilla G."/>
            <person name="Ferreira P."/>
            <person name="Barriuso J."/>
            <person name="Kellner H."/>
            <person name="Castanera R."/>
            <person name="Alfaro M."/>
            <person name="Ramirez L."/>
            <person name="Pisabarro A.G."/>
            <person name="Kuo A."/>
            <person name="Tritt A."/>
            <person name="Lipzen A."/>
            <person name="He G."/>
            <person name="Yan M."/>
            <person name="Ng V."/>
            <person name="Cullen D."/>
            <person name="Martin F."/>
            <person name="Rosso M.-N."/>
            <person name="Henrissat B."/>
            <person name="Hibbett D."/>
            <person name="Martinez A.T."/>
            <person name="Grigoriev I.V."/>
        </authorList>
    </citation>
    <scope>NUCLEOTIDE SEQUENCE</scope>
    <source>
        <strain evidence="2">CBS 506.95</strain>
    </source>
</reference>
<evidence type="ECO:0000256" key="1">
    <source>
        <dbReference type="SAM" id="MobiDB-lite"/>
    </source>
</evidence>
<organism evidence="2 3">
    <name type="scientific">Crepidotus variabilis</name>
    <dbReference type="NCBI Taxonomy" id="179855"/>
    <lineage>
        <taxon>Eukaryota</taxon>
        <taxon>Fungi</taxon>
        <taxon>Dikarya</taxon>
        <taxon>Basidiomycota</taxon>
        <taxon>Agaricomycotina</taxon>
        <taxon>Agaricomycetes</taxon>
        <taxon>Agaricomycetidae</taxon>
        <taxon>Agaricales</taxon>
        <taxon>Agaricineae</taxon>
        <taxon>Crepidotaceae</taxon>
        <taxon>Crepidotus</taxon>
    </lineage>
</organism>
<dbReference type="AlphaFoldDB" id="A0A9P6JLF8"/>
<protein>
    <submittedName>
        <fullName evidence="2">Uncharacterized protein</fullName>
    </submittedName>
</protein>
<gene>
    <name evidence="2" type="ORF">CPB83DRAFT_599554</name>
</gene>
<dbReference type="EMBL" id="MU157895">
    <property type="protein sequence ID" value="KAF9524644.1"/>
    <property type="molecule type" value="Genomic_DNA"/>
</dbReference>
<proteinExistence type="predicted"/>
<evidence type="ECO:0000313" key="3">
    <source>
        <dbReference type="Proteomes" id="UP000807306"/>
    </source>
</evidence>